<dbReference type="GO" id="GO:0005509">
    <property type="term" value="F:calcium ion binding"/>
    <property type="evidence" value="ECO:0007669"/>
    <property type="project" value="InterPro"/>
</dbReference>
<feature type="domain" description="Laminin G" evidence="6">
    <location>
        <begin position="1081"/>
        <end position="1245"/>
    </location>
</feature>
<dbReference type="SUPFAM" id="SSF49899">
    <property type="entry name" value="Concanavalin A-like lectins/glucanases"/>
    <property type="match status" value="6"/>
</dbReference>
<dbReference type="CDD" id="cd22593">
    <property type="entry name" value="Kunitz_conkunitzin"/>
    <property type="match status" value="1"/>
</dbReference>
<dbReference type="InterPro" id="IPR013320">
    <property type="entry name" value="ConA-like_dom_sf"/>
</dbReference>
<dbReference type="Gene3D" id="4.10.410.10">
    <property type="entry name" value="Pancreatic trypsin inhibitor Kunitz domain"/>
    <property type="match status" value="2"/>
</dbReference>
<dbReference type="SMART" id="SM00282">
    <property type="entry name" value="LamG"/>
    <property type="match status" value="6"/>
</dbReference>
<comment type="caution">
    <text evidence="2">Lacks conserved residue(s) required for the propagation of feature annotation.</text>
</comment>
<dbReference type="PROSITE" id="PS01186">
    <property type="entry name" value="EGF_2"/>
    <property type="match status" value="1"/>
</dbReference>
<dbReference type="PANTHER" id="PTHR15036">
    <property type="entry name" value="PIKACHURIN-LIKE PROTEIN"/>
    <property type="match status" value="1"/>
</dbReference>
<dbReference type="GO" id="GO:0048513">
    <property type="term" value="P:animal organ development"/>
    <property type="evidence" value="ECO:0007669"/>
    <property type="project" value="UniProtKB-ARBA"/>
</dbReference>
<reference evidence="9 10" key="1">
    <citation type="submission" date="2023-11" db="EMBL/GenBank/DDBJ databases">
        <title>Halocaridina rubra genome assembly.</title>
        <authorList>
            <person name="Smith C."/>
        </authorList>
    </citation>
    <scope>NUCLEOTIDE SEQUENCE [LARGE SCALE GENOMIC DNA]</scope>
    <source>
        <strain evidence="9">EP-1</strain>
        <tissue evidence="9">Whole</tissue>
    </source>
</reference>
<dbReference type="SMART" id="SM00131">
    <property type="entry name" value="KU"/>
    <property type="match status" value="2"/>
</dbReference>
<evidence type="ECO:0000256" key="1">
    <source>
        <dbReference type="ARBA" id="ARBA00023157"/>
    </source>
</evidence>
<feature type="domain" description="Laminin G" evidence="6">
    <location>
        <begin position="825"/>
        <end position="1074"/>
    </location>
</feature>
<dbReference type="Gene3D" id="2.10.25.10">
    <property type="entry name" value="Laminin"/>
    <property type="match status" value="3"/>
</dbReference>
<dbReference type="GO" id="GO:0004867">
    <property type="term" value="F:serine-type endopeptidase inhibitor activity"/>
    <property type="evidence" value="ECO:0007669"/>
    <property type="project" value="InterPro"/>
</dbReference>
<evidence type="ECO:0000259" key="6">
    <source>
        <dbReference type="PROSITE" id="PS50025"/>
    </source>
</evidence>
<feature type="chain" id="PRO_5042884234" evidence="5">
    <location>
        <begin position="22"/>
        <end position="2372"/>
    </location>
</feature>
<dbReference type="SMART" id="SM00181">
    <property type="entry name" value="EGF"/>
    <property type="match status" value="3"/>
</dbReference>
<feature type="domain" description="Laminin G" evidence="6">
    <location>
        <begin position="1966"/>
        <end position="2168"/>
    </location>
</feature>
<dbReference type="PROSITE" id="PS50026">
    <property type="entry name" value="EGF_3"/>
    <property type="match status" value="3"/>
</dbReference>
<dbReference type="InterPro" id="IPR050372">
    <property type="entry name" value="Neurexin-related_CASP"/>
</dbReference>
<keyword evidence="10" id="KW-1185">Reference proteome</keyword>
<keyword evidence="4" id="KW-0472">Membrane</keyword>
<keyword evidence="4" id="KW-0812">Transmembrane</keyword>
<feature type="region of interest" description="Disordered" evidence="3">
    <location>
        <begin position="134"/>
        <end position="228"/>
    </location>
</feature>
<proteinExistence type="predicted"/>
<dbReference type="InterPro" id="IPR001881">
    <property type="entry name" value="EGF-like_Ca-bd_dom"/>
</dbReference>
<dbReference type="InterPro" id="IPR036056">
    <property type="entry name" value="Fibrinogen-like_C"/>
</dbReference>
<dbReference type="InterPro" id="IPR001791">
    <property type="entry name" value="Laminin_G"/>
</dbReference>
<evidence type="ECO:0000259" key="7">
    <source>
        <dbReference type="PROSITE" id="PS50026"/>
    </source>
</evidence>
<feature type="domain" description="Laminin G" evidence="6">
    <location>
        <begin position="1711"/>
        <end position="1924"/>
    </location>
</feature>
<dbReference type="InterPro" id="IPR002223">
    <property type="entry name" value="Kunitz_BPTI"/>
</dbReference>
<feature type="domain" description="Laminin G" evidence="6">
    <location>
        <begin position="579"/>
        <end position="781"/>
    </location>
</feature>
<evidence type="ECO:0000256" key="2">
    <source>
        <dbReference type="PROSITE-ProRule" id="PRU00076"/>
    </source>
</evidence>
<dbReference type="InterPro" id="IPR036880">
    <property type="entry name" value="Kunitz_BPTI_sf"/>
</dbReference>
<feature type="signal peptide" evidence="5">
    <location>
        <begin position="1"/>
        <end position="21"/>
    </location>
</feature>
<dbReference type="InterPro" id="IPR000742">
    <property type="entry name" value="EGF"/>
</dbReference>
<feature type="domain" description="EGF-like" evidence="7">
    <location>
        <begin position="1925"/>
        <end position="1964"/>
    </location>
</feature>
<evidence type="ECO:0000256" key="5">
    <source>
        <dbReference type="SAM" id="SignalP"/>
    </source>
</evidence>
<feature type="domain" description="BPTI/Kunitz inhibitor" evidence="8">
    <location>
        <begin position="965"/>
        <end position="1023"/>
    </location>
</feature>
<dbReference type="SUPFAM" id="SSF57362">
    <property type="entry name" value="BPTI-like"/>
    <property type="match status" value="2"/>
</dbReference>
<name>A0AAN8XL38_HALRR</name>
<dbReference type="EMBL" id="JAXCGZ010004257">
    <property type="protein sequence ID" value="KAK7082018.1"/>
    <property type="molecule type" value="Genomic_DNA"/>
</dbReference>
<keyword evidence="5" id="KW-0732">Signal</keyword>
<feature type="region of interest" description="Disordered" evidence="3">
    <location>
        <begin position="265"/>
        <end position="372"/>
    </location>
</feature>
<keyword evidence="2" id="KW-0245">EGF-like domain</keyword>
<dbReference type="CDD" id="cd00109">
    <property type="entry name" value="Kunitz-type"/>
    <property type="match status" value="1"/>
</dbReference>
<dbReference type="CDD" id="cd00110">
    <property type="entry name" value="LamG"/>
    <property type="match status" value="5"/>
</dbReference>
<dbReference type="PROSITE" id="PS50279">
    <property type="entry name" value="BPTI_KUNITZ_2"/>
    <property type="match status" value="2"/>
</dbReference>
<feature type="compositionally biased region" description="Polar residues" evidence="3">
    <location>
        <begin position="313"/>
        <end position="330"/>
    </location>
</feature>
<evidence type="ECO:0000256" key="4">
    <source>
        <dbReference type="SAM" id="Phobius"/>
    </source>
</evidence>
<accession>A0AAN8XL38</accession>
<feature type="transmembrane region" description="Helical" evidence="4">
    <location>
        <begin position="2227"/>
        <end position="2248"/>
    </location>
</feature>
<feature type="domain" description="Laminin G" evidence="6">
    <location>
        <begin position="1493"/>
        <end position="1666"/>
    </location>
</feature>
<feature type="compositionally biased region" description="Basic and acidic residues" evidence="3">
    <location>
        <begin position="2306"/>
        <end position="2339"/>
    </location>
</feature>
<feature type="domain" description="BPTI/Kunitz inhibitor" evidence="8">
    <location>
        <begin position="499"/>
        <end position="549"/>
    </location>
</feature>
<dbReference type="SUPFAM" id="SSF56496">
    <property type="entry name" value="Fibrinogen C-terminal domain-like"/>
    <property type="match status" value="1"/>
</dbReference>
<feature type="compositionally biased region" description="Polar residues" evidence="3">
    <location>
        <begin position="291"/>
        <end position="306"/>
    </location>
</feature>
<evidence type="ECO:0000313" key="9">
    <source>
        <dbReference type="EMBL" id="KAK7082018.1"/>
    </source>
</evidence>
<dbReference type="Pfam" id="PF00014">
    <property type="entry name" value="Kunitz_BPTI"/>
    <property type="match status" value="2"/>
</dbReference>
<feature type="compositionally biased region" description="Basic and acidic residues" evidence="3">
    <location>
        <begin position="134"/>
        <end position="223"/>
    </location>
</feature>
<dbReference type="GO" id="GO:0016020">
    <property type="term" value="C:membrane"/>
    <property type="evidence" value="ECO:0007669"/>
    <property type="project" value="UniProtKB-SubCell"/>
</dbReference>
<evidence type="ECO:0000256" key="3">
    <source>
        <dbReference type="SAM" id="MobiDB-lite"/>
    </source>
</evidence>
<feature type="compositionally biased region" description="Basic and acidic residues" evidence="3">
    <location>
        <begin position="2350"/>
        <end position="2364"/>
    </location>
</feature>
<dbReference type="Pfam" id="PF02210">
    <property type="entry name" value="Laminin_G_2"/>
    <property type="match status" value="6"/>
</dbReference>
<dbReference type="Gene3D" id="2.60.120.200">
    <property type="match status" value="6"/>
</dbReference>
<dbReference type="SMART" id="SM00179">
    <property type="entry name" value="EGF_CA"/>
    <property type="match status" value="1"/>
</dbReference>
<feature type="domain" description="EGF-like" evidence="7">
    <location>
        <begin position="1667"/>
        <end position="1704"/>
    </location>
</feature>
<feature type="region of interest" description="Disordered" evidence="3">
    <location>
        <begin position="2258"/>
        <end position="2277"/>
    </location>
</feature>
<evidence type="ECO:0000313" key="10">
    <source>
        <dbReference type="Proteomes" id="UP001381693"/>
    </source>
</evidence>
<feature type="domain" description="EGF-like" evidence="7">
    <location>
        <begin position="1247"/>
        <end position="1286"/>
    </location>
</feature>
<dbReference type="Proteomes" id="UP001381693">
    <property type="component" value="Unassembled WGS sequence"/>
</dbReference>
<dbReference type="PROSITE" id="PS50025">
    <property type="entry name" value="LAM_G_DOMAIN"/>
    <property type="match status" value="6"/>
</dbReference>
<feature type="compositionally biased region" description="Basic and acidic residues" evidence="3">
    <location>
        <begin position="2259"/>
        <end position="2268"/>
    </location>
</feature>
<dbReference type="PRINTS" id="PR00759">
    <property type="entry name" value="BASICPTASE"/>
</dbReference>
<dbReference type="FunFam" id="2.10.25.10:FF:000459">
    <property type="entry name" value="Axotactin, isoform B"/>
    <property type="match status" value="1"/>
</dbReference>
<keyword evidence="1" id="KW-1015">Disulfide bond</keyword>
<sequence length="2372" mass="265546">MQVAVLLFILALSLKVDVVRGSPIPNPDEEGTAIEEPQDLPHLIIEPEPNNQVQPIEPIKADLQPVELIKVALQPVEPIKDDLQPVEPIKDDLQPVEAIKDDLQPVEPIKDDLQPVEPIKDDLQPVDPIKDDLQPVEPIKDDLQPVEPIKDDLQPVDPIKDDLQPVEPIKDDLQPVEPIKDDLQPVEPIKDDLQPVEPIKDDLQPVEPIKEDLQPVEPIKEDLQPVEPIKDNLQPVEPIKEDLQPVEPIIAGLEHTTPIKTEFQPVEPINADLQPKETTITFPSVMKSGDNDSQTANESPQETVDAQSKETSDTAADPTNNAQVGLTDHSQAPPVAVLETGESDINAVADSDSDVSSKSSESAGDTADIPLIPVVADIEDNENAGSEDTSEVQDNTIDEDVNIIQELPPKGDHMSRVMKAQLQAGSETETNTEMKIPKMPKAEDAAKANNVVPVVISAEFPVPTANPLVPSEDILPTPSSPKPQETENTKYTINLDKSCTQPPLTGTCRGAFPMFYFDPNSRTCKQFVYGGCRGNANVHKTVAACYTKCYPEGLQTAVVASGRSSLNDYLTVRDGTGASILTFTGPDAAARIDPVVLGDFTITDVYAFDFHFRTDAPHGLIAFLRQIIVPENLEGARIQLYIHLTKGHLAVTHVLGHSTETFIMRKGGLQAGSWHSAYVHIDATSGELYMDVDHTKEYFTIKSLIQNPHYAGERTTEEFTSLLWIGGVFEEELDKEAMVYGFVPFHGCIQQMSVSSGKSPEDMKKVQPFVATEHNGVKEHCSDNCHSRFTNLCSPKSHCVEHFDHSSCNCFNSGQDGPLCNDPAVPVLTLSGDGYLVHRLYEWMDRVHSYTNLISIGFKTRFADSILFYASAEHPERQYIAASITEHGQIYVEVNLGGGVANATFGKNINSEVWRRLIIVHQHEKILLYLDNTLYVTLIVPGNIHYFHLDPEIYIGNAPRLARECGLALDTGSDSPSGVVPTTEGGQRYYYDTHSGNCHAFNYSGFAGNANRFLDEESCKDTCHTPGLHSMNTFLGCLKSVFFNDVSILQSLKENKKSTKYYGSSKEVPLGETCQDTKFLPVTFSTERAAMKLFNPQPNNFQLILSFKPTQPKGVLASGMVNLTNYESVSEWELRHDNEHVYFYLHDNLMAMKSDGKIKIGHWQYVELRYSAGRINMMVNSKKQGKQTPGKLLFSHDLIIGRNILEDYPGFIGCLRELHVGDTKLDLRTVVGTPMVNSDVTYDNCKVIGPCEGPRACEHGGLCSIDQDGEVQCDCTGTGYSGKMCHFSLYKRSCEQYRQAGYNSSGIYLIDVDGNGPLPPSYVKCEFNPLLEETYTIIEHNVEKAYEVRKTGMKDFRMDIQYRDFTPEMLQYLQSQSDYCYQDVTYECRRSPLKLSTRTWFSSPSQSFISNFGTKAPGVCRCSELRSCDNPKYPCNCDINDGVLRRDIAHITHPDHLPITSMVLLQGEDRREDSEAYVTLEPFKCVTRAVKGHTVSFTDSDSYLEVPAWREGSFLLTFKTTSKQAVIVYQPAHHPNHATFIISLVGDNELEFQYHYKEVLHHKVISTSYPLNDGQWQQILVDVYNQQLRFVINDDERLIEVDPNVYLGVLDGSMYLGGIPEEFRELEDDDLQTGLVGCIKGLTVNDEVINMQKLLRATARGVALGCNPSCDPDPCKNGATCIEKWGSYECKCTNPFAHSGQNCEINLNDDAITLTTQAAKYKHFSNATDRYAESILSENFMLNFRTHSSSGTILFAYNHLHNFIQLHLASENQVDFLFNYGNEIKKIEVTAVDGVVFNQGQPVQVLVERTAFLTALTVYTEGQTFSTTLDVGLLQLQEDQYQQFPFEESDVFPELVYYPHSMTKPTHFFLLYLGSANDKNHDIRSELPGIAGCIRGLQIGQQIVSLPNLLEQSPYRHAGVIPNCRMVCDRKPCQNGGKCTENYRRSTNFNCDCSETSYYGSTCKSELAYHFHGNEWISEDSSTSPLHSDFRFEVAFSAYYQNSQSQAIAFLRSTDPSRQHDYLLIWCGKDGSLTVEAQFEDYDPEMVHGVTLSPKKNNFNAFDNFRHFVVVEKKGEVWTIKIDGKEHKTEELKYVYIPETQVKNSATALFLGGIEKELDDRMLHYDNFHGCISNVRIITPEGEARPFKQYSDADPHMRNWGLPGQGNCKPFAGAFARSLKLLLPDREKNKSSVIGNEWAYSRPLKMPYQAPEPNSGEYVRETAFDNVVPIVSGIIIAIALLIAMFLLLRTRNKKMLEKKRREMEEDKPIFNGKNMSSYNDERTKTLYIESTDETVPLKSAPDGIEMSEKPEVNGKKHEEIPLAEKSTDDKEPGADKEDTVDVPQDEQSDDKDVSGEVEVHKDAPENNEEVQA</sequence>
<dbReference type="CDD" id="cd00054">
    <property type="entry name" value="EGF_CA"/>
    <property type="match status" value="1"/>
</dbReference>
<feature type="compositionally biased region" description="Acidic residues" evidence="3">
    <location>
        <begin position="2340"/>
        <end position="2349"/>
    </location>
</feature>
<dbReference type="Pfam" id="PF00008">
    <property type="entry name" value="EGF"/>
    <property type="match status" value="1"/>
</dbReference>
<evidence type="ECO:0000259" key="8">
    <source>
        <dbReference type="PROSITE" id="PS50279"/>
    </source>
</evidence>
<feature type="region of interest" description="Disordered" evidence="3">
    <location>
        <begin position="2287"/>
        <end position="2372"/>
    </location>
</feature>
<dbReference type="Gene3D" id="2.60.120.1000">
    <property type="match status" value="1"/>
</dbReference>
<feature type="compositionally biased region" description="Low complexity" evidence="3">
    <location>
        <begin position="343"/>
        <end position="365"/>
    </location>
</feature>
<gene>
    <name evidence="9" type="ORF">SK128_004251</name>
</gene>
<comment type="caution">
    <text evidence="9">The sequence shown here is derived from an EMBL/GenBank/DDBJ whole genome shotgun (WGS) entry which is preliminary data.</text>
</comment>
<dbReference type="PANTHER" id="PTHR15036:SF85">
    <property type="entry name" value="SP2353, ISOFORM A"/>
    <property type="match status" value="1"/>
</dbReference>
<keyword evidence="4" id="KW-1133">Transmembrane helix</keyword>
<organism evidence="9 10">
    <name type="scientific">Halocaridina rubra</name>
    <name type="common">Hawaiian red shrimp</name>
    <dbReference type="NCBI Taxonomy" id="373956"/>
    <lineage>
        <taxon>Eukaryota</taxon>
        <taxon>Metazoa</taxon>
        <taxon>Ecdysozoa</taxon>
        <taxon>Arthropoda</taxon>
        <taxon>Crustacea</taxon>
        <taxon>Multicrustacea</taxon>
        <taxon>Malacostraca</taxon>
        <taxon>Eumalacostraca</taxon>
        <taxon>Eucarida</taxon>
        <taxon>Decapoda</taxon>
        <taxon>Pleocyemata</taxon>
        <taxon>Caridea</taxon>
        <taxon>Atyoidea</taxon>
        <taxon>Atyidae</taxon>
        <taxon>Halocaridina</taxon>
    </lineage>
</organism>
<protein>
    <submittedName>
        <fullName evidence="9">Uncharacterized protein</fullName>
    </submittedName>
</protein>